<evidence type="ECO:0000256" key="1">
    <source>
        <dbReference type="SAM" id="MobiDB-lite"/>
    </source>
</evidence>
<dbReference type="GeneTree" id="ENSGT00940000165715"/>
<keyword evidence="4" id="KW-1185">Reference proteome</keyword>
<evidence type="ECO:0000313" key="4">
    <source>
        <dbReference type="Proteomes" id="UP000007875"/>
    </source>
</evidence>
<evidence type="ECO:0000259" key="2">
    <source>
        <dbReference type="Pfam" id="PF16500"/>
    </source>
</evidence>
<feature type="compositionally biased region" description="Polar residues" evidence="1">
    <location>
        <begin position="1"/>
        <end position="14"/>
    </location>
</feature>
<dbReference type="HOGENOM" id="CLU_1348535_0_0_1"/>
<dbReference type="InterPro" id="IPR032447">
    <property type="entry name" value="Cyclin-A_N"/>
</dbReference>
<reference evidence="4" key="1">
    <citation type="submission" date="2003-08" db="EMBL/GenBank/DDBJ databases">
        <authorList>
            <person name="Birren B."/>
            <person name="Nusbaum C."/>
            <person name="Abebe A."/>
            <person name="Abouelleil A."/>
            <person name="Adekoya E."/>
            <person name="Ait-zahra M."/>
            <person name="Allen N."/>
            <person name="Allen T."/>
            <person name="An P."/>
            <person name="Anderson M."/>
            <person name="Anderson S."/>
            <person name="Arachchi H."/>
            <person name="Armbruster J."/>
            <person name="Bachantsang P."/>
            <person name="Baldwin J."/>
            <person name="Barry A."/>
            <person name="Bayul T."/>
            <person name="Blitshsteyn B."/>
            <person name="Bloom T."/>
            <person name="Blye J."/>
            <person name="Boguslavskiy L."/>
            <person name="Borowsky M."/>
            <person name="Boukhgalter B."/>
            <person name="Brunache A."/>
            <person name="Butler J."/>
            <person name="Calixte N."/>
            <person name="Calvo S."/>
            <person name="Camarata J."/>
            <person name="Campo K."/>
            <person name="Chang J."/>
            <person name="Cheshatsang Y."/>
            <person name="Citroen M."/>
            <person name="Collymore A."/>
            <person name="Considine T."/>
            <person name="Cook A."/>
            <person name="Cooke P."/>
            <person name="Corum B."/>
            <person name="Cuomo C."/>
            <person name="David R."/>
            <person name="Dawoe T."/>
            <person name="Degray S."/>
            <person name="Dodge S."/>
            <person name="Dooley K."/>
            <person name="Dorje P."/>
            <person name="Dorjee K."/>
            <person name="Dorris L."/>
            <person name="Duffey N."/>
            <person name="Dupes A."/>
            <person name="Elkins T."/>
            <person name="Engels R."/>
            <person name="Erickson J."/>
            <person name="Farina A."/>
            <person name="Faro S."/>
            <person name="Ferreira P."/>
            <person name="Fischer H."/>
            <person name="Fitzgerald M."/>
            <person name="Foley K."/>
            <person name="Gage D."/>
            <person name="Galagan J."/>
            <person name="Gearin G."/>
            <person name="Gnerre S."/>
            <person name="Gnirke A."/>
            <person name="Goyette A."/>
            <person name="Graham J."/>
            <person name="Grandbois E."/>
            <person name="Gyaltsen K."/>
            <person name="Hafez N."/>
            <person name="Hagopian D."/>
            <person name="Hagos B."/>
            <person name="Hall J."/>
            <person name="Hatcher B."/>
            <person name="Heller A."/>
            <person name="Higgins H."/>
            <person name="Honan T."/>
            <person name="Horn A."/>
            <person name="Houde N."/>
            <person name="Hughes L."/>
            <person name="Hulme W."/>
            <person name="Husby E."/>
            <person name="Iliev I."/>
            <person name="Jaffe D."/>
            <person name="Jones C."/>
            <person name="Kamal M."/>
            <person name="Kamat A."/>
            <person name="Kamvysselis M."/>
            <person name="Karlsson E."/>
            <person name="Kells C."/>
            <person name="Kieu A."/>
            <person name="Kisner P."/>
            <person name="Kodira C."/>
            <person name="Kulbokas E."/>
            <person name="Labutti K."/>
            <person name="Lama D."/>
            <person name="Landers T."/>
            <person name="Leger J."/>
            <person name="Levine S."/>
            <person name="Lewis D."/>
            <person name="Lewis T."/>
            <person name="Lindblad-toh K."/>
            <person name="Liu X."/>
            <person name="Lokyitsang T."/>
            <person name="Lokyitsang Y."/>
            <person name="Lucien O."/>
            <person name="Lui A."/>
            <person name="Ma L.J."/>
            <person name="Mabbitt R."/>
            <person name="Macdonald J."/>
            <person name="Maclean C."/>
            <person name="Major J."/>
            <person name="Manning J."/>
            <person name="Marabella R."/>
            <person name="Maru K."/>
            <person name="Matthews C."/>
            <person name="Mauceli E."/>
            <person name="Mccarthy M."/>
            <person name="Mcdonough S."/>
            <person name="Mcghee T."/>
            <person name="Meldrim J."/>
            <person name="Meneus L."/>
            <person name="Mesirov J."/>
            <person name="Mihalev A."/>
            <person name="Mihova T."/>
            <person name="Mikkelsen T."/>
            <person name="Mlenga V."/>
            <person name="Moru K."/>
            <person name="Mozes J."/>
            <person name="Mulrain L."/>
            <person name="Munson G."/>
            <person name="Naylor J."/>
            <person name="Newes C."/>
            <person name="Nguyen C."/>
            <person name="Nguyen N."/>
            <person name="Nguyen T."/>
            <person name="Nicol R."/>
            <person name="Nielsen C."/>
            <person name="Nizzari M."/>
            <person name="Norbu C."/>
            <person name="Norbu N."/>
            <person name="O'donnell P."/>
            <person name="Okoawo O."/>
            <person name="O'leary S."/>
            <person name="Omotosho B."/>
            <person name="O'neill K."/>
            <person name="Osman S."/>
            <person name="Parker S."/>
            <person name="Perrin D."/>
            <person name="Phunkhang P."/>
            <person name="Piqani B."/>
            <person name="Purcell S."/>
            <person name="Rachupka T."/>
            <person name="Ramasamy U."/>
            <person name="Rameau R."/>
            <person name="Ray V."/>
            <person name="Raymond C."/>
            <person name="Retta R."/>
            <person name="Richardson S."/>
            <person name="Rise C."/>
            <person name="Rodriguez J."/>
            <person name="Rogers J."/>
            <person name="Rogov P."/>
            <person name="Rutman M."/>
            <person name="Schupbach R."/>
            <person name="Seaman C."/>
            <person name="Settipalli S."/>
            <person name="Sharpe T."/>
            <person name="Sheridan J."/>
            <person name="Sherpa N."/>
            <person name="Shi J."/>
            <person name="Smirnov S."/>
            <person name="Smith C."/>
            <person name="Sougnez C."/>
            <person name="Spencer B."/>
            <person name="Stalker J."/>
            <person name="Stange-thomann N."/>
            <person name="Stavropoulos S."/>
            <person name="Stetson K."/>
            <person name="Stone C."/>
            <person name="Stone S."/>
            <person name="Stubbs M."/>
            <person name="Talamas J."/>
            <person name="Tchuinga P."/>
            <person name="Tenzing P."/>
            <person name="Tesfaye S."/>
            <person name="Theodore J."/>
            <person name="Thoulutsang Y."/>
            <person name="Topham K."/>
            <person name="Towey S."/>
            <person name="Tsamla T."/>
            <person name="Tsomo N."/>
            <person name="Vallee D."/>
            <person name="Vassiliev H."/>
            <person name="Venkataraman V."/>
            <person name="Vinson J."/>
            <person name="Vo A."/>
            <person name="Wade C."/>
            <person name="Wang S."/>
            <person name="Wangchuk T."/>
            <person name="Wangdi T."/>
            <person name="Whittaker C."/>
            <person name="Wilkinson J."/>
            <person name="Wu Y."/>
            <person name="Wyman D."/>
            <person name="Yadav S."/>
            <person name="Yang S."/>
            <person name="Yang X."/>
            <person name="Yeager S."/>
            <person name="Yee E."/>
            <person name="Young G."/>
            <person name="Zainoun J."/>
            <person name="Zembeck L."/>
            <person name="Zimmer A."/>
            <person name="Zody M."/>
            <person name="Lander E."/>
        </authorList>
    </citation>
    <scope>NUCLEOTIDE SEQUENCE [LARGE SCALE GENOMIC DNA]</scope>
</reference>
<dbReference type="Proteomes" id="UP000007875">
    <property type="component" value="Unassembled WGS sequence"/>
</dbReference>
<dbReference type="Pfam" id="PF16500">
    <property type="entry name" value="Cyclin_N2"/>
    <property type="match status" value="1"/>
</dbReference>
<organism evidence="3 4">
    <name type="scientific">Ciona savignyi</name>
    <name type="common">Pacific transparent sea squirt</name>
    <dbReference type="NCBI Taxonomy" id="51511"/>
    <lineage>
        <taxon>Eukaryota</taxon>
        <taxon>Metazoa</taxon>
        <taxon>Chordata</taxon>
        <taxon>Tunicata</taxon>
        <taxon>Ascidiacea</taxon>
        <taxon>Phlebobranchia</taxon>
        <taxon>Cionidae</taxon>
        <taxon>Ciona</taxon>
    </lineage>
</organism>
<reference evidence="3" key="3">
    <citation type="submission" date="2025-09" db="UniProtKB">
        <authorList>
            <consortium name="Ensembl"/>
        </authorList>
    </citation>
    <scope>IDENTIFICATION</scope>
</reference>
<accession>H2ZIY5</accession>
<feature type="region of interest" description="Disordered" evidence="1">
    <location>
        <begin position="1"/>
        <end position="37"/>
    </location>
</feature>
<name>H2ZIY5_CIOSA</name>
<sequence length="203" mass="21722">MSQNVLSTRSTSQAGGVRPKQFNENAGARPKAAGQTRSVLGVINQNNASGRVQPFRAAKQNGTTEGFFSGQPVAPSNQGNQNFKIFDENSQNAEKPKIPAIASNQLHPALTALPSTRHPLANLHVNDSIVSVDSPMVLDTSDEERLNIFDIDSNAGIYGLSEYATEIFQHLREADNCIDPNPTTCASSKTSQLECVPSLSTGL</sequence>
<evidence type="ECO:0000313" key="3">
    <source>
        <dbReference type="Ensembl" id="ENSCSAVP00000017551.1"/>
    </source>
</evidence>
<protein>
    <recommendedName>
        <fullName evidence="2">Cyclin-A N-terminal APC/C binding region domain-containing protein</fullName>
    </recommendedName>
</protein>
<proteinExistence type="predicted"/>
<reference evidence="3" key="2">
    <citation type="submission" date="2025-08" db="UniProtKB">
        <authorList>
            <consortium name="Ensembl"/>
        </authorList>
    </citation>
    <scope>IDENTIFICATION</scope>
</reference>
<dbReference type="Ensembl" id="ENSCSAVT00000017742.1">
    <property type="protein sequence ID" value="ENSCSAVP00000017551.1"/>
    <property type="gene ID" value="ENSCSAVG00000010339.1"/>
</dbReference>
<feature type="domain" description="Cyclin-A N-terminal APC/C binding region" evidence="2">
    <location>
        <begin position="36"/>
        <end position="141"/>
    </location>
</feature>
<dbReference type="AlphaFoldDB" id="H2ZIY5"/>